<comment type="caution">
    <text evidence="2">The sequence shown here is derived from an EMBL/GenBank/DDBJ whole genome shotgun (WGS) entry which is preliminary data.</text>
</comment>
<gene>
    <name evidence="2" type="ORF">PXEA_LOCUS21764</name>
</gene>
<feature type="compositionally biased region" description="Polar residues" evidence="1">
    <location>
        <begin position="1"/>
        <end position="12"/>
    </location>
</feature>
<protein>
    <submittedName>
        <fullName evidence="2">Uncharacterized protein</fullName>
    </submittedName>
</protein>
<evidence type="ECO:0000313" key="2">
    <source>
        <dbReference type="EMBL" id="VEL28324.1"/>
    </source>
</evidence>
<dbReference type="EMBL" id="CAAALY010094127">
    <property type="protein sequence ID" value="VEL28324.1"/>
    <property type="molecule type" value="Genomic_DNA"/>
</dbReference>
<sequence>MSSLRQDTTFNRLDTPKPTVRLLGLGSSPAA</sequence>
<dbReference type="AlphaFoldDB" id="A0A448X539"/>
<name>A0A448X539_9PLAT</name>
<feature type="region of interest" description="Disordered" evidence="1">
    <location>
        <begin position="1"/>
        <end position="31"/>
    </location>
</feature>
<proteinExistence type="predicted"/>
<organism evidence="2 3">
    <name type="scientific">Protopolystoma xenopodis</name>
    <dbReference type="NCBI Taxonomy" id="117903"/>
    <lineage>
        <taxon>Eukaryota</taxon>
        <taxon>Metazoa</taxon>
        <taxon>Spiralia</taxon>
        <taxon>Lophotrochozoa</taxon>
        <taxon>Platyhelminthes</taxon>
        <taxon>Monogenea</taxon>
        <taxon>Polyopisthocotylea</taxon>
        <taxon>Polystomatidea</taxon>
        <taxon>Polystomatidae</taxon>
        <taxon>Protopolystoma</taxon>
    </lineage>
</organism>
<evidence type="ECO:0000256" key="1">
    <source>
        <dbReference type="SAM" id="MobiDB-lite"/>
    </source>
</evidence>
<reference evidence="2" key="1">
    <citation type="submission" date="2018-11" db="EMBL/GenBank/DDBJ databases">
        <authorList>
            <consortium name="Pathogen Informatics"/>
        </authorList>
    </citation>
    <scope>NUCLEOTIDE SEQUENCE</scope>
</reference>
<accession>A0A448X539</accession>
<dbReference type="Proteomes" id="UP000784294">
    <property type="component" value="Unassembled WGS sequence"/>
</dbReference>
<keyword evidence="3" id="KW-1185">Reference proteome</keyword>
<evidence type="ECO:0000313" key="3">
    <source>
        <dbReference type="Proteomes" id="UP000784294"/>
    </source>
</evidence>